<feature type="signal peptide" evidence="1">
    <location>
        <begin position="1"/>
        <end position="21"/>
    </location>
</feature>
<evidence type="ECO:0000313" key="3">
    <source>
        <dbReference type="Proteomes" id="UP000024635"/>
    </source>
</evidence>
<keyword evidence="1" id="KW-0732">Signal</keyword>
<accession>A0A016W685</accession>
<organism evidence="2 3">
    <name type="scientific">Ancylostoma ceylanicum</name>
    <dbReference type="NCBI Taxonomy" id="53326"/>
    <lineage>
        <taxon>Eukaryota</taxon>
        <taxon>Metazoa</taxon>
        <taxon>Ecdysozoa</taxon>
        <taxon>Nematoda</taxon>
        <taxon>Chromadorea</taxon>
        <taxon>Rhabditida</taxon>
        <taxon>Rhabditina</taxon>
        <taxon>Rhabditomorpha</taxon>
        <taxon>Strongyloidea</taxon>
        <taxon>Ancylostomatidae</taxon>
        <taxon>Ancylostomatinae</taxon>
        <taxon>Ancylostoma</taxon>
    </lineage>
</organism>
<sequence>MIFSFQATLLALQALLAVISAKSKSCNATDEVVKAVKEIWKAGAAKQENQQKIADNDFFSQVIGRKFYREIQCTKPFEHLQMANSKTNGIGCSYNWCTGQLFSVCVYNQDGSAATNLYTNGADGETCATCPAGSTCVEGLCDVALTPEAPTSTICTNAANTDAKWITDDFRKTAVGMHNYYRRLLATGWAEDKKLGYAKWAASLPELASEMFLQFVI</sequence>
<feature type="chain" id="PRO_5001494194" description="SCP domain-containing protein" evidence="1">
    <location>
        <begin position="22"/>
        <end position="217"/>
    </location>
</feature>
<dbReference type="STRING" id="53326.A0A016W685"/>
<name>A0A016W685_9BILA</name>
<gene>
    <name evidence="2" type="primary">Acey_s1162.g3714</name>
    <name evidence="2" type="ORF">Y032_1162g3714</name>
</gene>
<reference evidence="3" key="1">
    <citation type="journal article" date="2015" name="Nat. Genet.">
        <title>The genome and transcriptome of the zoonotic hookworm Ancylostoma ceylanicum identify infection-specific gene families.</title>
        <authorList>
            <person name="Schwarz E.M."/>
            <person name="Hu Y."/>
            <person name="Antoshechkin I."/>
            <person name="Miller M.M."/>
            <person name="Sternberg P.W."/>
            <person name="Aroian R.V."/>
        </authorList>
    </citation>
    <scope>NUCLEOTIDE SEQUENCE</scope>
    <source>
        <strain evidence="3">HY135</strain>
    </source>
</reference>
<comment type="caution">
    <text evidence="2">The sequence shown here is derived from an EMBL/GenBank/DDBJ whole genome shotgun (WGS) entry which is preliminary data.</text>
</comment>
<dbReference type="SUPFAM" id="SSF55797">
    <property type="entry name" value="PR-1-like"/>
    <property type="match status" value="2"/>
</dbReference>
<dbReference type="OrthoDB" id="5870807at2759"/>
<proteinExistence type="predicted"/>
<dbReference type="InterPro" id="IPR035940">
    <property type="entry name" value="CAP_sf"/>
</dbReference>
<protein>
    <recommendedName>
        <fullName evidence="4">SCP domain-containing protein</fullName>
    </recommendedName>
</protein>
<dbReference type="AlphaFoldDB" id="A0A016W685"/>
<dbReference type="Gene3D" id="3.40.33.10">
    <property type="entry name" value="CAP"/>
    <property type="match status" value="2"/>
</dbReference>
<evidence type="ECO:0008006" key="4">
    <source>
        <dbReference type="Google" id="ProtNLM"/>
    </source>
</evidence>
<dbReference type="EMBL" id="JARK01000761">
    <property type="protein sequence ID" value="EYC35066.1"/>
    <property type="molecule type" value="Genomic_DNA"/>
</dbReference>
<dbReference type="Proteomes" id="UP000024635">
    <property type="component" value="Unassembled WGS sequence"/>
</dbReference>
<keyword evidence="3" id="KW-1185">Reference proteome</keyword>
<evidence type="ECO:0000256" key="1">
    <source>
        <dbReference type="SAM" id="SignalP"/>
    </source>
</evidence>
<evidence type="ECO:0000313" key="2">
    <source>
        <dbReference type="EMBL" id="EYC35066.1"/>
    </source>
</evidence>